<evidence type="ECO:0000256" key="5">
    <source>
        <dbReference type="SAM" id="MobiDB-lite"/>
    </source>
</evidence>
<dbReference type="GO" id="GO:0020037">
    <property type="term" value="F:heme binding"/>
    <property type="evidence" value="ECO:0007669"/>
    <property type="project" value="InterPro"/>
</dbReference>
<proteinExistence type="inferred from homology"/>
<evidence type="ECO:0000256" key="2">
    <source>
        <dbReference type="ARBA" id="ARBA00022723"/>
    </source>
</evidence>
<dbReference type="Proteomes" id="UP000704712">
    <property type="component" value="Unassembled WGS sequence"/>
</dbReference>
<dbReference type="InterPro" id="IPR036396">
    <property type="entry name" value="Cyt_P450_sf"/>
</dbReference>
<dbReference type="InterPro" id="IPR001128">
    <property type="entry name" value="Cyt_P450"/>
</dbReference>
<keyword evidence="2" id="KW-0479">Metal-binding</keyword>
<organism evidence="7 8">
    <name type="scientific">Phytophthora infestans</name>
    <name type="common">Potato late blight agent</name>
    <name type="synonym">Botrytis infestans</name>
    <dbReference type="NCBI Taxonomy" id="4787"/>
    <lineage>
        <taxon>Eukaryota</taxon>
        <taxon>Sar</taxon>
        <taxon>Stramenopiles</taxon>
        <taxon>Oomycota</taxon>
        <taxon>Peronosporomycetes</taxon>
        <taxon>Peronosporales</taxon>
        <taxon>Peronosporaceae</taxon>
        <taxon>Phytophthora</taxon>
    </lineage>
</organism>
<protein>
    <submittedName>
        <fullName evidence="7">Cytochrome P450</fullName>
    </submittedName>
</protein>
<evidence type="ECO:0000256" key="4">
    <source>
        <dbReference type="ARBA" id="ARBA00023004"/>
    </source>
</evidence>
<comment type="similarity">
    <text evidence="1">Belongs to the cytochrome P450 family.</text>
</comment>
<feature type="region of interest" description="Disordered" evidence="5">
    <location>
        <begin position="507"/>
        <end position="534"/>
    </location>
</feature>
<dbReference type="AlphaFoldDB" id="A0A8S9TWQ2"/>
<dbReference type="PRINTS" id="PR00385">
    <property type="entry name" value="P450"/>
</dbReference>
<gene>
    <name evidence="7" type="ORF">GN958_ATG19787</name>
</gene>
<evidence type="ECO:0000256" key="3">
    <source>
        <dbReference type="ARBA" id="ARBA00023002"/>
    </source>
</evidence>
<dbReference type="SUPFAM" id="SSF48264">
    <property type="entry name" value="Cytochrome P450"/>
    <property type="match status" value="1"/>
</dbReference>
<dbReference type="InterPro" id="IPR002401">
    <property type="entry name" value="Cyt_P450_E_grp-I"/>
</dbReference>
<evidence type="ECO:0000256" key="1">
    <source>
        <dbReference type="ARBA" id="ARBA00010617"/>
    </source>
</evidence>
<dbReference type="Pfam" id="PF21599">
    <property type="entry name" value="ZSWIM3_N"/>
    <property type="match status" value="1"/>
</dbReference>
<comment type="caution">
    <text evidence="7">The sequence shown here is derived from an EMBL/GenBank/DDBJ whole genome shotgun (WGS) entry which is preliminary data.</text>
</comment>
<dbReference type="GO" id="GO:0005506">
    <property type="term" value="F:iron ion binding"/>
    <property type="evidence" value="ECO:0007669"/>
    <property type="project" value="InterPro"/>
</dbReference>
<dbReference type="Pfam" id="PF00067">
    <property type="entry name" value="p450"/>
    <property type="match status" value="1"/>
</dbReference>
<sequence length="794" mass="89811">MKKPRSNMLIRLFCMWHPAPSLSKFLFPETKRAARHRESLPLIGETWAAIKHAEHFYDWEAEMTESVEGRHWMFNGVGRPKGFVVGKPEIIEDILSTQFKSFGKGEYVHGVLSGLMGDGIFTVDSHKWMQQRKTASNLFSMRELKESMATVVQENVNTLNEILEHSMDNGESLDLFHLLNRFTFEVISEIAFGIKFGGLVSKSVHPVEAAFNFAQQRMFERFLEPMWMWKLQRWLDVGSEHQLRKSIQVIDNTCYDIISRSMEERKTAGSAATDGKKNIISLFLDGASDDAKSDQDLDPKYLRDIVVSFMTAGRDTTTAALSWFFYTVSQHPKVEEKIRDEIFSKIPELANGVISSPSACQVSDLLYLEATVKEVLRLYPSIPSNIREALEDVVLCDGTVMKAGEAVITLSTTAEGLIFPELHDARSIQTSGGAIGEPCTAGPHTEARGEFHPQPSKKTGRALRKGKQTELNYMYAALGMAKDDSSDADFLPDDREESEDVYQIYDDLNDPAPQSRKGKSQIKRARKMQQKPSTIGKGKVFCGAKRLHSPHVSTEVRSFSPHYSPPPFKKEKTVSDAPLANITRDKTAKDCKKDIAIPESTRPEYVPRKRSSKHIDELKSMQLDREEIINVVPPFPSLPIHSWEEFDKVLKTYKDQNNLKFRARSSQTTVCYNSTNDDQIPTDFQWASRIFRCTHGVSQSSRSKGHRNRKIRYCGCKARFTAAVIRTSTEGFTIKIRNENHTHSHPTTASEASSYLTTKTLPLDEQDRDDVKTLADARASSKHISSFLNERIGM</sequence>
<accession>A0A8S9TWQ2</accession>
<evidence type="ECO:0000259" key="6">
    <source>
        <dbReference type="Pfam" id="PF21599"/>
    </source>
</evidence>
<feature type="compositionally biased region" description="Basic residues" evidence="5">
    <location>
        <begin position="516"/>
        <end position="529"/>
    </location>
</feature>
<feature type="region of interest" description="Disordered" evidence="5">
    <location>
        <begin position="552"/>
        <end position="573"/>
    </location>
</feature>
<dbReference type="PANTHER" id="PTHR24296">
    <property type="entry name" value="CYTOCHROME P450"/>
    <property type="match status" value="1"/>
</dbReference>
<reference evidence="7" key="1">
    <citation type="submission" date="2020-03" db="EMBL/GenBank/DDBJ databases">
        <title>Hybrid Assembly of Korean Phytophthora infestans isolates.</title>
        <authorList>
            <person name="Prokchorchik M."/>
            <person name="Lee Y."/>
            <person name="Seo J."/>
            <person name="Cho J.-H."/>
            <person name="Park Y.-E."/>
            <person name="Jang D.-C."/>
            <person name="Im J.-S."/>
            <person name="Choi J.-G."/>
            <person name="Park H.-J."/>
            <person name="Lee G.-B."/>
            <person name="Lee Y.-G."/>
            <person name="Hong S.-Y."/>
            <person name="Cho K."/>
            <person name="Sohn K.H."/>
        </authorList>
    </citation>
    <scope>NUCLEOTIDE SEQUENCE</scope>
    <source>
        <strain evidence="7">KR_2_A2</strain>
    </source>
</reference>
<evidence type="ECO:0000313" key="7">
    <source>
        <dbReference type="EMBL" id="KAF4131024.1"/>
    </source>
</evidence>
<keyword evidence="4" id="KW-0408">Iron</keyword>
<dbReference type="PRINTS" id="PR00463">
    <property type="entry name" value="EP450I"/>
</dbReference>
<dbReference type="GO" id="GO:0016705">
    <property type="term" value="F:oxidoreductase activity, acting on paired donors, with incorporation or reduction of molecular oxygen"/>
    <property type="evidence" value="ECO:0007669"/>
    <property type="project" value="InterPro"/>
</dbReference>
<name>A0A8S9TWQ2_PHYIN</name>
<evidence type="ECO:0000313" key="8">
    <source>
        <dbReference type="Proteomes" id="UP000704712"/>
    </source>
</evidence>
<dbReference type="GO" id="GO:0004497">
    <property type="term" value="F:monooxygenase activity"/>
    <property type="evidence" value="ECO:0007669"/>
    <property type="project" value="InterPro"/>
</dbReference>
<feature type="domain" description="ZSWIM3 N-terminal" evidence="6">
    <location>
        <begin position="641"/>
        <end position="745"/>
    </location>
</feature>
<dbReference type="EMBL" id="JAACNO010002756">
    <property type="protein sequence ID" value="KAF4131024.1"/>
    <property type="molecule type" value="Genomic_DNA"/>
</dbReference>
<dbReference type="Gene3D" id="1.10.630.10">
    <property type="entry name" value="Cytochrome P450"/>
    <property type="match status" value="1"/>
</dbReference>
<dbReference type="InterPro" id="IPR048325">
    <property type="entry name" value="ZSWIM3_N"/>
</dbReference>
<keyword evidence="3" id="KW-0560">Oxidoreductase</keyword>